<evidence type="ECO:0000256" key="6">
    <source>
        <dbReference type="ARBA" id="ARBA00023014"/>
    </source>
</evidence>
<dbReference type="PANTHER" id="PTHR10293">
    <property type="entry name" value="GLUTAREDOXIN FAMILY MEMBER"/>
    <property type="match status" value="1"/>
</dbReference>
<dbReference type="OrthoDB" id="415696at2759"/>
<evidence type="ECO:0000256" key="4">
    <source>
        <dbReference type="ARBA" id="ARBA00022723"/>
    </source>
</evidence>
<dbReference type="Gene3D" id="3.40.30.10">
    <property type="entry name" value="Glutaredoxin"/>
    <property type="match status" value="1"/>
</dbReference>
<dbReference type="FunFam" id="3.40.30.10:FF:000005">
    <property type="entry name" value="Glutaredoxin 5"/>
    <property type="match status" value="1"/>
</dbReference>
<dbReference type="EMBL" id="CM000786">
    <property type="protein sequence ID" value="AQK44188.1"/>
    <property type="molecule type" value="Genomic_DNA"/>
</dbReference>
<dbReference type="ExpressionAtlas" id="B6TEC7">
    <property type="expression patterns" value="baseline and differential"/>
</dbReference>
<dbReference type="InterPro" id="IPR036249">
    <property type="entry name" value="Thioredoxin-like_sf"/>
</dbReference>
<dbReference type="InterPro" id="IPR004480">
    <property type="entry name" value="Monothiol_GRX-rel"/>
</dbReference>
<feature type="domain" description="Glutaredoxin" evidence="8">
    <location>
        <begin position="94"/>
        <end position="158"/>
    </location>
</feature>
<evidence type="ECO:0000313" key="11">
    <source>
        <dbReference type="EMBL" id="AQK44188.1"/>
    </source>
</evidence>
<dbReference type="PROSITE" id="PS51354">
    <property type="entry name" value="GLUTAREDOXIN_2"/>
    <property type="match status" value="1"/>
</dbReference>
<evidence type="ECO:0000256" key="3">
    <source>
        <dbReference type="ARBA" id="ARBA00022714"/>
    </source>
</evidence>
<dbReference type="Pfam" id="PF00462">
    <property type="entry name" value="Glutaredoxin"/>
    <property type="match status" value="1"/>
</dbReference>
<evidence type="ECO:0000256" key="1">
    <source>
        <dbReference type="ARBA" id="ARBA00002426"/>
    </source>
</evidence>
<evidence type="ECO:0000313" key="10">
    <source>
        <dbReference type="EMBL" id="ACL54328.1"/>
    </source>
</evidence>
<evidence type="ECO:0000313" key="9">
    <source>
        <dbReference type="EMBL" id="ACG35460.1"/>
    </source>
</evidence>
<dbReference type="EMBL" id="BT055721">
    <property type="protein sequence ID" value="ACL54328.1"/>
    <property type="molecule type" value="mRNA"/>
</dbReference>
<organism evidence="9">
    <name type="scientific">Zea mays</name>
    <name type="common">Maize</name>
    <dbReference type="NCBI Taxonomy" id="4577"/>
    <lineage>
        <taxon>Eukaryota</taxon>
        <taxon>Viridiplantae</taxon>
        <taxon>Streptophyta</taxon>
        <taxon>Embryophyta</taxon>
        <taxon>Tracheophyta</taxon>
        <taxon>Spermatophyta</taxon>
        <taxon>Magnoliopsida</taxon>
        <taxon>Liliopsida</taxon>
        <taxon>Poales</taxon>
        <taxon>Poaceae</taxon>
        <taxon>PACMAD clade</taxon>
        <taxon>Panicoideae</taxon>
        <taxon>Andropogonodae</taxon>
        <taxon>Andropogoneae</taxon>
        <taxon>Tripsacinae</taxon>
        <taxon>Zea</taxon>
    </lineage>
</organism>
<dbReference type="eggNOG" id="KOG0911">
    <property type="taxonomic scope" value="Eukaryota"/>
</dbReference>
<reference evidence="11" key="3">
    <citation type="submission" date="2015-12" db="EMBL/GenBank/DDBJ databases">
        <title>Update maize B73 reference genome by single molecule sequencing technologies.</title>
        <authorList>
            <consortium name="Maize Genome Sequencing Project"/>
            <person name="Ware D."/>
        </authorList>
    </citation>
    <scope>NUCLEOTIDE SEQUENCE</scope>
    <source>
        <tissue evidence="11">Seedling</tissue>
    </source>
</reference>
<keyword evidence="7" id="KW-0676">Redox-active center</keyword>
<dbReference type="InterPro" id="IPR033658">
    <property type="entry name" value="GRX_PICOT-like"/>
</dbReference>
<dbReference type="AlphaFoldDB" id="B6TEC7"/>
<accession>B6TEC7</accession>
<dbReference type="STRING" id="4577.B6TEC7"/>
<comment type="function">
    <text evidence="1">May only reduce GSH-thiol disulfides, but not protein disulfides.</text>
</comment>
<keyword evidence="6" id="KW-0411">Iron-sulfur</keyword>
<dbReference type="SMR" id="B6TEC7"/>
<proteinExistence type="evidence at transcript level"/>
<dbReference type="EMBL" id="EU963342">
    <property type="protein sequence ID" value="ACG35460.1"/>
    <property type="molecule type" value="mRNA"/>
</dbReference>
<dbReference type="OMA" id="THPTKIT"/>
<evidence type="ECO:0000256" key="7">
    <source>
        <dbReference type="ARBA" id="ARBA00023284"/>
    </source>
</evidence>
<comment type="similarity">
    <text evidence="2">Belongs to the glutaredoxin family. CGFS subfamily.</text>
</comment>
<dbReference type="KEGG" id="zma:100280180"/>
<evidence type="ECO:0000256" key="5">
    <source>
        <dbReference type="ARBA" id="ARBA00023004"/>
    </source>
</evidence>
<sequence>MGTMKRLVSTALAARGLLRSHGLPTTTSVMYQPAFQQFMNYSSPHGGDPNANTNSTTTRIAADPDTHQDFEPKSRISDMTLHDAIAQDIKENPVLIYMKGFPESPMCGFSALAVKVFQQYGVPVCGRDILGDLKLKECVKAHTNWPTFPQIFIKGEFVGGSDIILSLHQKGELKDLLGDIAQRDEQKVHAHDS</sequence>
<evidence type="ECO:0000259" key="8">
    <source>
        <dbReference type="Pfam" id="PF00462"/>
    </source>
</evidence>
<dbReference type="GO" id="GO:0051537">
    <property type="term" value="F:2 iron, 2 sulfur cluster binding"/>
    <property type="evidence" value="ECO:0007669"/>
    <property type="project" value="UniProtKB-KW"/>
</dbReference>
<gene>
    <name evidence="11" type="ORF">ZEAMMB73_Zm00001d025657</name>
</gene>
<dbReference type="SUPFAM" id="SSF52833">
    <property type="entry name" value="Thioredoxin-like"/>
    <property type="match status" value="1"/>
</dbReference>
<evidence type="ECO:0000256" key="2">
    <source>
        <dbReference type="ARBA" id="ARBA00008983"/>
    </source>
</evidence>
<keyword evidence="4" id="KW-0479">Metal-binding</keyword>
<dbReference type="GO" id="GO:0046872">
    <property type="term" value="F:metal ion binding"/>
    <property type="evidence" value="ECO:0007669"/>
    <property type="project" value="UniProtKB-KW"/>
</dbReference>
<dbReference type="InterPro" id="IPR002109">
    <property type="entry name" value="Glutaredoxin"/>
</dbReference>
<dbReference type="HOGENOM" id="CLU_026126_3_3_1"/>
<dbReference type="CDD" id="cd03028">
    <property type="entry name" value="GRX_PICOT_like"/>
    <property type="match status" value="1"/>
</dbReference>
<dbReference type="IntAct" id="B6TEC7">
    <property type="interactions" value="8"/>
</dbReference>
<reference evidence="10" key="2">
    <citation type="journal article" date="2009" name="PLoS Genet.">
        <title>Sequencing, mapping, and analysis of 27,455 maize full-length cDNAs.</title>
        <authorList>
            <person name="Soderlund C."/>
            <person name="Descour A."/>
            <person name="Kudrna D."/>
            <person name="Bomhoff M."/>
            <person name="Boyd L."/>
            <person name="Currie J."/>
            <person name="Angelova A."/>
            <person name="Collura K."/>
            <person name="Wissotski M."/>
            <person name="Ashley E."/>
            <person name="Morrow D."/>
            <person name="Fernandes J."/>
            <person name="Walbot V."/>
            <person name="Yu Y."/>
        </authorList>
    </citation>
    <scope>NUCLEOTIDE SEQUENCE</scope>
    <source>
        <strain evidence="10">B73</strain>
    </source>
</reference>
<keyword evidence="3" id="KW-0001">2Fe-2S</keyword>
<dbReference type="PANTHER" id="PTHR10293:SF58">
    <property type="entry name" value="MONOTHIOL GLUTAREDOXIN-S1, MITOCHONDRIAL"/>
    <property type="match status" value="1"/>
</dbReference>
<protein>
    <submittedName>
        <fullName evidence="9">Grx_S15.2-glutaredoxin subgroup II</fullName>
    </submittedName>
    <submittedName>
        <fullName evidence="11">Monothiol glutaredoxin-S15 mitochondrial</fullName>
    </submittedName>
</protein>
<dbReference type="PaxDb" id="4577-GRMZM5G880300_P02"/>
<reference evidence="9" key="1">
    <citation type="journal article" date="2009" name="Plant Mol. Biol.">
        <title>Insights into corn genes derived from large-scale cDNA sequencing.</title>
        <authorList>
            <person name="Alexandrov N.N."/>
            <person name="Brover V.V."/>
            <person name="Freidin S."/>
            <person name="Troukhan M.E."/>
            <person name="Tatarinova T.V."/>
            <person name="Zhang H."/>
            <person name="Swaller T.J."/>
            <person name="Lu Y.P."/>
            <person name="Bouck J."/>
            <person name="Flavell R.B."/>
            <person name="Feldmann K.A."/>
        </authorList>
    </citation>
    <scope>NUCLEOTIDE SEQUENCE</scope>
</reference>
<keyword evidence="5" id="KW-0408">Iron</keyword>
<dbReference type="InParanoid" id="B6TEC7"/>
<name>B6TEC7_MAIZE</name>